<dbReference type="AlphaFoldDB" id="A0A2G4RFI8"/>
<dbReference type="InterPro" id="IPR000421">
    <property type="entry name" value="FA58C"/>
</dbReference>
<dbReference type="Pfam" id="PF00754">
    <property type="entry name" value="F5_F8_type_C"/>
    <property type="match status" value="1"/>
</dbReference>
<evidence type="ECO:0000313" key="2">
    <source>
        <dbReference type="EMBL" id="PHY95308.1"/>
    </source>
</evidence>
<evidence type="ECO:0000259" key="1">
    <source>
        <dbReference type="Pfam" id="PF00754"/>
    </source>
</evidence>
<reference evidence="2 3" key="1">
    <citation type="submission" date="2017-10" db="EMBL/GenBank/DDBJ databases">
        <title>Genomic analysis of the genus Acetobacter.</title>
        <authorList>
            <person name="Kim K.H."/>
            <person name="Chun B.H."/>
            <person name="Son A.R."/>
            <person name="Jeon C.O."/>
        </authorList>
    </citation>
    <scope>NUCLEOTIDE SEQUENCE [LARGE SCALE GENOMIC DNA]</scope>
    <source>
        <strain evidence="2 3">LHT 2458</strain>
    </source>
</reference>
<feature type="domain" description="F5/8 type C" evidence="1">
    <location>
        <begin position="357"/>
        <end position="461"/>
    </location>
</feature>
<dbReference type="OrthoDB" id="9804725at2"/>
<proteinExistence type="predicted"/>
<dbReference type="Gene3D" id="2.60.120.260">
    <property type="entry name" value="Galactose-binding domain-like"/>
    <property type="match status" value="1"/>
</dbReference>
<dbReference type="Proteomes" id="UP000228751">
    <property type="component" value="Unassembled WGS sequence"/>
</dbReference>
<dbReference type="InterPro" id="IPR008979">
    <property type="entry name" value="Galactose-bd-like_sf"/>
</dbReference>
<dbReference type="SUPFAM" id="SSF49785">
    <property type="entry name" value="Galactose-binding domain-like"/>
    <property type="match status" value="1"/>
</dbReference>
<organism evidence="2 3">
    <name type="scientific">Acetobacter pomorum</name>
    <dbReference type="NCBI Taxonomy" id="65959"/>
    <lineage>
        <taxon>Bacteria</taxon>
        <taxon>Pseudomonadati</taxon>
        <taxon>Pseudomonadota</taxon>
        <taxon>Alphaproteobacteria</taxon>
        <taxon>Acetobacterales</taxon>
        <taxon>Acetobacteraceae</taxon>
        <taxon>Acetobacter</taxon>
    </lineage>
</organism>
<comment type="caution">
    <text evidence="2">The sequence shown here is derived from an EMBL/GenBank/DDBJ whole genome shotgun (WGS) entry which is preliminary data.</text>
</comment>
<protein>
    <recommendedName>
        <fullName evidence="1">F5/8 type C domain-containing protein</fullName>
    </recommendedName>
</protein>
<evidence type="ECO:0000313" key="3">
    <source>
        <dbReference type="Proteomes" id="UP000228751"/>
    </source>
</evidence>
<name>A0A2G4RFI8_9PROT</name>
<dbReference type="EMBL" id="PEBQ01000014">
    <property type="protein sequence ID" value="PHY95308.1"/>
    <property type="molecule type" value="Genomic_DNA"/>
</dbReference>
<sequence length="475" mass="55434">MIRIHRILQKSLNQPSKSNSKRIRHMESNYNVVLALRTHFWDQYIEYIAQKLNGSTSLCDFVIVADETNSTFDCGSYNKVSHTSDISDLGIEYLPEFNLWYNGDYPLYVLMDTYKDADYFIMVENDVLVNKNIDPIIKYVYENKIDVIFYEFDGTSGWAPEWEQTLKESFDVTKKCFFPFLLVSRRVVEHLHKRRKDIASNYKNGQIKEFPYCEGFIASAINEIKDSINISSLEEFFDIHHFTFTDPYYILDPEANKFGSICHPVRGHDFSSRRYINEVFIENSILRKGLSLIDPNLFYENLFERVKMMGDLDKMIRFTDIAVQNKWILRPEPINWALGAKAWTSSISSWSIHDTIEAEGAAACDGNINKDYAFHTSEEQSPSLTIELDRNIQCRHIYIYNRLSFSERAEKIKIETSIDNLNWDVVASYREGIAFGGSDGNPLIITLDFKELRYIKISLLEENIFHLVQVEVYSQ</sequence>
<keyword evidence="3" id="KW-1185">Reference proteome</keyword>
<accession>A0A2G4RFI8</accession>
<gene>
    <name evidence="2" type="ORF">CSR02_01750</name>
</gene>